<dbReference type="VEuPathDB" id="FungiDB:VP01_10139g2"/>
<gene>
    <name evidence="1" type="ORF">VP01_10139g2</name>
</gene>
<feature type="non-terminal residue" evidence="1">
    <location>
        <position position="1"/>
    </location>
</feature>
<proteinExistence type="predicted"/>
<accession>A0A0L6VWC3</accession>
<name>A0A0L6VWC3_9BASI</name>
<keyword evidence="2" id="KW-1185">Reference proteome</keyword>
<organism evidence="1 2">
    <name type="scientific">Puccinia sorghi</name>
    <dbReference type="NCBI Taxonomy" id="27349"/>
    <lineage>
        <taxon>Eukaryota</taxon>
        <taxon>Fungi</taxon>
        <taxon>Dikarya</taxon>
        <taxon>Basidiomycota</taxon>
        <taxon>Pucciniomycotina</taxon>
        <taxon>Pucciniomycetes</taxon>
        <taxon>Pucciniales</taxon>
        <taxon>Pucciniaceae</taxon>
        <taxon>Puccinia</taxon>
    </lineage>
</organism>
<dbReference type="EMBL" id="LAVV01000154">
    <property type="protein sequence ID" value="KNZ64575.1"/>
    <property type="molecule type" value="Genomic_DNA"/>
</dbReference>
<comment type="caution">
    <text evidence="1">The sequence shown here is derived from an EMBL/GenBank/DDBJ whole genome shotgun (WGS) entry which is preliminary data.</text>
</comment>
<evidence type="ECO:0000313" key="2">
    <source>
        <dbReference type="Proteomes" id="UP000037035"/>
    </source>
</evidence>
<dbReference type="OrthoDB" id="4847360at2759"/>
<reference evidence="1 2" key="1">
    <citation type="submission" date="2015-08" db="EMBL/GenBank/DDBJ databases">
        <title>Next Generation Sequencing and Analysis of the Genome of Puccinia sorghi L Schw, the Causal Agent of Maize Common Rust.</title>
        <authorList>
            <person name="Rochi L."/>
            <person name="Burguener G."/>
            <person name="Darino M."/>
            <person name="Turjanski A."/>
            <person name="Kreff E."/>
            <person name="Dieguez M.J."/>
            <person name="Sacco F."/>
        </authorList>
    </citation>
    <scope>NUCLEOTIDE SEQUENCE [LARGE SCALE GENOMIC DNA]</scope>
    <source>
        <strain evidence="1 2">RO10H11247</strain>
    </source>
</reference>
<dbReference type="AlphaFoldDB" id="A0A0L6VWC3"/>
<evidence type="ECO:0000313" key="1">
    <source>
        <dbReference type="EMBL" id="KNZ64575.1"/>
    </source>
</evidence>
<dbReference type="Proteomes" id="UP000037035">
    <property type="component" value="Unassembled WGS sequence"/>
</dbReference>
<protein>
    <submittedName>
        <fullName evidence="1">Uncharacterized protein</fullName>
    </submittedName>
</protein>
<sequence>SFVGHILLHTVTYPEQFPTNSRKVAFSVLFMTYYTATWSQPYLMKVFNAEEVVFNEFLDAFKSSFFDHNCQQVAPNWNSVGLHAGVQLTPHHWMGRYAPLMSLYQHELSPNHLGYEQHPVHLAPDYASDGPEGRPEN</sequence>